<sequence>MTRSDQLQKMTDLVAVLHPTWKVEGFGGDRCDNVVIATDVEGDWTEETYTAEDLGLEVTR</sequence>
<name>A0A6M3LSA5_9ZZZZ</name>
<dbReference type="EMBL" id="MT143350">
    <property type="protein sequence ID" value="QJA95861.1"/>
    <property type="molecule type" value="Genomic_DNA"/>
</dbReference>
<evidence type="ECO:0000313" key="1">
    <source>
        <dbReference type="EMBL" id="QJA95861.1"/>
    </source>
</evidence>
<organism evidence="1">
    <name type="scientific">viral metagenome</name>
    <dbReference type="NCBI Taxonomy" id="1070528"/>
    <lineage>
        <taxon>unclassified sequences</taxon>
        <taxon>metagenomes</taxon>
        <taxon>organismal metagenomes</taxon>
    </lineage>
</organism>
<dbReference type="AlphaFoldDB" id="A0A6M3LSA5"/>
<gene>
    <name evidence="1" type="ORF">MM415B05123_0009</name>
</gene>
<accession>A0A6M3LSA5</accession>
<proteinExistence type="predicted"/>
<protein>
    <submittedName>
        <fullName evidence="1">Uncharacterized protein</fullName>
    </submittedName>
</protein>
<reference evidence="1" key="1">
    <citation type="submission" date="2020-03" db="EMBL/GenBank/DDBJ databases">
        <title>The deep terrestrial virosphere.</title>
        <authorList>
            <person name="Holmfeldt K."/>
            <person name="Nilsson E."/>
            <person name="Simone D."/>
            <person name="Lopez-Fernandez M."/>
            <person name="Wu X."/>
            <person name="de Brujin I."/>
            <person name="Lundin D."/>
            <person name="Andersson A."/>
            <person name="Bertilsson S."/>
            <person name="Dopson M."/>
        </authorList>
    </citation>
    <scope>NUCLEOTIDE SEQUENCE</scope>
    <source>
        <strain evidence="1">MM415B05123</strain>
    </source>
</reference>